<evidence type="ECO:0000256" key="1">
    <source>
        <dbReference type="SAM" id="MobiDB-lite"/>
    </source>
</evidence>
<feature type="non-terminal residue" evidence="2">
    <location>
        <position position="1"/>
    </location>
</feature>
<reference evidence="2" key="1">
    <citation type="submission" date="2021-02" db="EMBL/GenBank/DDBJ databases">
        <authorList>
            <person name="Dougan E. K."/>
            <person name="Rhodes N."/>
            <person name="Thang M."/>
            <person name="Chan C."/>
        </authorList>
    </citation>
    <scope>NUCLEOTIDE SEQUENCE</scope>
</reference>
<evidence type="ECO:0000313" key="3">
    <source>
        <dbReference type="Proteomes" id="UP000601435"/>
    </source>
</evidence>
<feature type="non-terminal residue" evidence="2">
    <location>
        <position position="125"/>
    </location>
</feature>
<feature type="compositionally biased region" description="Polar residues" evidence="1">
    <location>
        <begin position="93"/>
        <end position="106"/>
    </location>
</feature>
<comment type="caution">
    <text evidence="2">The sequence shown here is derived from an EMBL/GenBank/DDBJ whole genome shotgun (WGS) entry which is preliminary data.</text>
</comment>
<protein>
    <submittedName>
        <fullName evidence="2">UFGT protein</fullName>
    </submittedName>
</protein>
<keyword evidence="3" id="KW-1185">Reference proteome</keyword>
<dbReference type="AlphaFoldDB" id="A0A812ITF5"/>
<evidence type="ECO:0000313" key="2">
    <source>
        <dbReference type="EMBL" id="CAE7181622.1"/>
    </source>
</evidence>
<dbReference type="Proteomes" id="UP000601435">
    <property type="component" value="Unassembled WGS sequence"/>
</dbReference>
<gene>
    <name evidence="2" type="primary">UFGT</name>
    <name evidence="2" type="ORF">SNEC2469_LOCUS733</name>
</gene>
<proteinExistence type="predicted"/>
<feature type="compositionally biased region" description="Polar residues" evidence="1">
    <location>
        <begin position="68"/>
        <end position="78"/>
    </location>
</feature>
<accession>A0A812ITF5</accession>
<organism evidence="2 3">
    <name type="scientific">Symbiodinium necroappetens</name>
    <dbReference type="NCBI Taxonomy" id="1628268"/>
    <lineage>
        <taxon>Eukaryota</taxon>
        <taxon>Sar</taxon>
        <taxon>Alveolata</taxon>
        <taxon>Dinophyceae</taxon>
        <taxon>Suessiales</taxon>
        <taxon>Symbiodiniaceae</taxon>
        <taxon>Symbiodinium</taxon>
    </lineage>
</organism>
<feature type="region of interest" description="Disordered" evidence="1">
    <location>
        <begin position="68"/>
        <end position="125"/>
    </location>
</feature>
<name>A0A812ITF5_9DINO</name>
<sequence>VRKPSTAAAAAKNSSVRQPVSAPAPCKEPAERQADPATGGPMLYEKLFSQAAETEDLREVVYCNLAQPSTSLFSSPATTPRGRLPSDAENITPPRSSPGSTLTASTMEYEECEKARPSLPRDATR</sequence>
<feature type="region of interest" description="Disordered" evidence="1">
    <location>
        <begin position="1"/>
        <end position="41"/>
    </location>
</feature>
<dbReference type="EMBL" id="CAJNJA010004782">
    <property type="protein sequence ID" value="CAE7181622.1"/>
    <property type="molecule type" value="Genomic_DNA"/>
</dbReference>